<dbReference type="Proteomes" id="UP000051139">
    <property type="component" value="Unassembled WGS sequence"/>
</dbReference>
<dbReference type="EMBL" id="JQCB01000004">
    <property type="protein sequence ID" value="KRN96433.1"/>
    <property type="molecule type" value="Genomic_DNA"/>
</dbReference>
<organism evidence="2 3">
    <name type="scientific">Furfurilactobacillus siliginis</name>
    <dbReference type="NCBI Taxonomy" id="348151"/>
    <lineage>
        <taxon>Bacteria</taxon>
        <taxon>Bacillati</taxon>
        <taxon>Bacillota</taxon>
        <taxon>Bacilli</taxon>
        <taxon>Lactobacillales</taxon>
        <taxon>Lactobacillaceae</taxon>
        <taxon>Furfurilactobacillus</taxon>
    </lineage>
</organism>
<dbReference type="AlphaFoldDB" id="A0A0R2L4E1"/>
<dbReference type="InterPro" id="IPR028994">
    <property type="entry name" value="Integrin_alpha_N"/>
</dbReference>
<name>A0A0R2L4E1_9LACO</name>
<proteinExistence type="predicted"/>
<evidence type="ECO:0000313" key="4">
    <source>
        <dbReference type="Proteomes" id="UP000321429"/>
    </source>
</evidence>
<accession>A0A0R2L4E1</accession>
<dbReference type="RefSeq" id="WP_057809689.1">
    <property type="nucleotide sequence ID" value="NZ_BJUD01000037.1"/>
</dbReference>
<dbReference type="SUPFAM" id="SSF69318">
    <property type="entry name" value="Integrin alpha N-terminal domain"/>
    <property type="match status" value="1"/>
</dbReference>
<protein>
    <submittedName>
        <fullName evidence="2">Uncharacterized protein</fullName>
    </submittedName>
</protein>
<dbReference type="OrthoDB" id="2164423at2"/>
<evidence type="ECO:0000313" key="2">
    <source>
        <dbReference type="EMBL" id="KRN96433.1"/>
    </source>
</evidence>
<comment type="caution">
    <text evidence="2">The sequence shown here is derived from an EMBL/GenBank/DDBJ whole genome shotgun (WGS) entry which is preliminary data.</text>
</comment>
<reference evidence="2 3" key="1">
    <citation type="journal article" date="2015" name="Genome Announc.">
        <title>Expanding the biotechnology potential of lactobacilli through comparative genomics of 213 strains and associated genera.</title>
        <authorList>
            <person name="Sun Z."/>
            <person name="Harris H.M."/>
            <person name="McCann A."/>
            <person name="Guo C."/>
            <person name="Argimon S."/>
            <person name="Zhang W."/>
            <person name="Yang X."/>
            <person name="Jeffery I.B."/>
            <person name="Cooney J.C."/>
            <person name="Kagawa T.F."/>
            <person name="Liu W."/>
            <person name="Song Y."/>
            <person name="Salvetti E."/>
            <person name="Wrobel A."/>
            <person name="Rasinkangas P."/>
            <person name="Parkhill J."/>
            <person name="Rea M.C."/>
            <person name="O'Sullivan O."/>
            <person name="Ritari J."/>
            <person name="Douillard F.P."/>
            <person name="Paul Ross R."/>
            <person name="Yang R."/>
            <person name="Briner A.E."/>
            <person name="Felis G.E."/>
            <person name="de Vos W.M."/>
            <person name="Barrangou R."/>
            <person name="Klaenhammer T.R."/>
            <person name="Caufield P.W."/>
            <person name="Cui Y."/>
            <person name="Zhang H."/>
            <person name="O'Toole P.W."/>
        </authorList>
    </citation>
    <scope>NUCLEOTIDE SEQUENCE [LARGE SCALE GENOMIC DNA]</scope>
    <source>
        <strain evidence="2 3">DSM 22696</strain>
    </source>
</reference>
<keyword evidence="3" id="KW-1185">Reference proteome</keyword>
<dbReference type="EMBL" id="BJUD01000037">
    <property type="protein sequence ID" value="GEK29185.1"/>
    <property type="molecule type" value="Genomic_DNA"/>
</dbReference>
<evidence type="ECO:0000313" key="1">
    <source>
        <dbReference type="EMBL" id="GEK29185.1"/>
    </source>
</evidence>
<dbReference type="Proteomes" id="UP000321429">
    <property type="component" value="Unassembled WGS sequence"/>
</dbReference>
<reference evidence="1 4" key="2">
    <citation type="submission" date="2019-07" db="EMBL/GenBank/DDBJ databases">
        <title>Whole genome shotgun sequence of Lactobacillus siliginis NBRC 101315.</title>
        <authorList>
            <person name="Hosoyama A."/>
            <person name="Uohara A."/>
            <person name="Ohji S."/>
            <person name="Ichikawa N."/>
        </authorList>
    </citation>
    <scope>NUCLEOTIDE SEQUENCE [LARGE SCALE GENOMIC DNA]</scope>
    <source>
        <strain evidence="1 4">NBRC 101315</strain>
    </source>
</reference>
<gene>
    <name evidence="2" type="ORF">IV55_GL001402</name>
    <name evidence="1" type="ORF">LSI01_14960</name>
</gene>
<evidence type="ECO:0000313" key="3">
    <source>
        <dbReference type="Proteomes" id="UP000051139"/>
    </source>
</evidence>
<dbReference type="STRING" id="348151.IV55_GL001402"/>
<dbReference type="PATRIC" id="fig|348151.3.peg.1440"/>
<sequence>MTEQFEADLTPLNAEKIGSAAHGKATFTIANDTLTIHISMDDTPANTEHWEHFHGFADGSDAQIATAAQDVNGDGYVDLIETGVVSGTTMVPFNDQPETLNIPTDTYPVSDANGHFDYTKEVPLLEIEDEFRQTFKDQELALDKRVVYIHGVPQSLVLPDSVAGAVGDYDAHVTLPIAVGKIHKI</sequence>